<evidence type="ECO:0000313" key="3">
    <source>
        <dbReference type="Proteomes" id="UP000676967"/>
    </source>
</evidence>
<dbReference type="PANTHER" id="PTHR36833:SF1">
    <property type="entry name" value="INTEGRAL MEMBRANE TRANSPORT PROTEIN"/>
    <property type="match status" value="1"/>
</dbReference>
<feature type="transmembrane region" description="Helical" evidence="1">
    <location>
        <begin position="25"/>
        <end position="48"/>
    </location>
</feature>
<feature type="transmembrane region" description="Helical" evidence="1">
    <location>
        <begin position="200"/>
        <end position="225"/>
    </location>
</feature>
<protein>
    <submittedName>
        <fullName evidence="2">Transporter</fullName>
    </submittedName>
</protein>
<dbReference type="EMBL" id="AP023356">
    <property type="protein sequence ID" value="BCJ45979.1"/>
    <property type="molecule type" value="Genomic_DNA"/>
</dbReference>
<keyword evidence="1" id="KW-1133">Transmembrane helix</keyword>
<evidence type="ECO:0000256" key="1">
    <source>
        <dbReference type="SAM" id="Phobius"/>
    </source>
</evidence>
<feature type="transmembrane region" description="Helical" evidence="1">
    <location>
        <begin position="114"/>
        <end position="133"/>
    </location>
</feature>
<dbReference type="RefSeq" id="WP_189332840.1">
    <property type="nucleotide sequence ID" value="NZ_AP023356.1"/>
</dbReference>
<feature type="transmembrane region" description="Helical" evidence="1">
    <location>
        <begin position="60"/>
        <end position="79"/>
    </location>
</feature>
<organism evidence="2 3">
    <name type="scientific">Actinoplanes ianthinogenes</name>
    <dbReference type="NCBI Taxonomy" id="122358"/>
    <lineage>
        <taxon>Bacteria</taxon>
        <taxon>Bacillati</taxon>
        <taxon>Actinomycetota</taxon>
        <taxon>Actinomycetes</taxon>
        <taxon>Micromonosporales</taxon>
        <taxon>Micromonosporaceae</taxon>
        <taxon>Actinoplanes</taxon>
    </lineage>
</organism>
<proteinExistence type="predicted"/>
<gene>
    <name evidence="2" type="ORF">Aiant_66360</name>
</gene>
<name>A0ABN6CLV5_9ACTN</name>
<keyword evidence="1" id="KW-0472">Membrane</keyword>
<evidence type="ECO:0000313" key="2">
    <source>
        <dbReference type="EMBL" id="BCJ45979.1"/>
    </source>
</evidence>
<accession>A0ABN6CLV5</accession>
<reference evidence="2 3" key="1">
    <citation type="submission" date="2020-08" db="EMBL/GenBank/DDBJ databases">
        <title>Whole genome shotgun sequence of Actinoplanes ianthinogenes NBRC 13996.</title>
        <authorList>
            <person name="Komaki H."/>
            <person name="Tamura T."/>
        </authorList>
    </citation>
    <scope>NUCLEOTIDE SEQUENCE [LARGE SCALE GENOMIC DNA]</scope>
    <source>
        <strain evidence="2 3">NBRC 13996</strain>
    </source>
</reference>
<dbReference type="InterPro" id="IPR010390">
    <property type="entry name" value="ABC-2_transporter-like"/>
</dbReference>
<dbReference type="PANTHER" id="PTHR36833">
    <property type="entry name" value="SLR0610 PROTEIN-RELATED"/>
    <property type="match status" value="1"/>
</dbReference>
<sequence>MNTLAVSLKATAVNIRGRLEYPGDFAFEIIFGILWQSSTLAFAAVLITRFNGIGDFPASGVLLIVGMRLMAHGLFTMVYGNLSDALAELVEEGRVEGFFLRPLPVLTQILISRFNVNAFGDFTVGVVVCAFGVARVPIDWTPAKLLYLAAAILGGMYLEAAVQLPIAALMLRSPLAHGVGKWLDDIMATVGNYPLSILPMVLRVTFTFVLPVAFVAYFPVLVLLGQQPVTSIVAWSPLICYALYRLARLFWNWNLTRYTSIGG</sequence>
<keyword evidence="3" id="KW-1185">Reference proteome</keyword>
<dbReference type="Pfam" id="PF06182">
    <property type="entry name" value="ABC2_membrane_6"/>
    <property type="match status" value="1"/>
</dbReference>
<feature type="transmembrane region" description="Helical" evidence="1">
    <location>
        <begin position="145"/>
        <end position="171"/>
    </location>
</feature>
<feature type="transmembrane region" description="Helical" evidence="1">
    <location>
        <begin position="232"/>
        <end position="251"/>
    </location>
</feature>
<keyword evidence="1" id="KW-0812">Transmembrane</keyword>
<dbReference type="Proteomes" id="UP000676967">
    <property type="component" value="Chromosome"/>
</dbReference>